<evidence type="ECO:0000259" key="1">
    <source>
        <dbReference type="Pfam" id="PF03732"/>
    </source>
</evidence>
<dbReference type="PANTHER" id="PTHR33223:SF6">
    <property type="entry name" value="CCHC-TYPE DOMAIN-CONTAINING PROTEIN"/>
    <property type="match status" value="1"/>
</dbReference>
<proteinExistence type="predicted"/>
<accession>A0A8D8XA69</accession>
<sequence length="213" mass="24426">MNSNQAGNQIIPVGNLVKIKTPTVTPSIFDGKGDIEEFIRDYNLACSLNQWPDLFKINYLSLYLKGPAKILHDNEIRSKAINTWAEVENILRKFYVPVGNNDRLEYEMLTRKQLSTETSEEYCQAKINLINKYDPNMGEDRKVKLLLYGLLPDLIAKIVCMGSNNTIEELRQNIRKTDLANYMVNVRVKGFERHAIEPQAPVVLPNHVNAIYE</sequence>
<organism evidence="2">
    <name type="scientific">Cacopsylla melanoneura</name>
    <dbReference type="NCBI Taxonomy" id="428564"/>
    <lineage>
        <taxon>Eukaryota</taxon>
        <taxon>Metazoa</taxon>
        <taxon>Ecdysozoa</taxon>
        <taxon>Arthropoda</taxon>
        <taxon>Hexapoda</taxon>
        <taxon>Insecta</taxon>
        <taxon>Pterygota</taxon>
        <taxon>Neoptera</taxon>
        <taxon>Paraneoptera</taxon>
        <taxon>Hemiptera</taxon>
        <taxon>Sternorrhyncha</taxon>
        <taxon>Psylloidea</taxon>
        <taxon>Psyllidae</taxon>
        <taxon>Psyllinae</taxon>
        <taxon>Cacopsylla</taxon>
    </lineage>
</organism>
<dbReference type="Pfam" id="PF03732">
    <property type="entry name" value="Retrotrans_gag"/>
    <property type="match status" value="1"/>
</dbReference>
<protein>
    <recommendedName>
        <fullName evidence="1">Retrotransposon gag domain-containing protein</fullName>
    </recommendedName>
</protein>
<dbReference type="EMBL" id="HBUF01292124">
    <property type="protein sequence ID" value="CAG6689447.1"/>
    <property type="molecule type" value="Transcribed_RNA"/>
</dbReference>
<dbReference type="PANTHER" id="PTHR33223">
    <property type="entry name" value="CCHC-TYPE DOMAIN-CONTAINING PROTEIN"/>
    <property type="match status" value="1"/>
</dbReference>
<name>A0A8D8XA69_9HEMI</name>
<dbReference type="EMBL" id="HBUF01292125">
    <property type="protein sequence ID" value="CAG6689448.1"/>
    <property type="molecule type" value="Transcribed_RNA"/>
</dbReference>
<feature type="domain" description="Retrotransposon gag" evidence="1">
    <location>
        <begin position="60"/>
        <end position="151"/>
    </location>
</feature>
<dbReference type="AlphaFoldDB" id="A0A8D8XA69"/>
<reference evidence="2" key="1">
    <citation type="submission" date="2021-05" db="EMBL/GenBank/DDBJ databases">
        <authorList>
            <person name="Alioto T."/>
            <person name="Alioto T."/>
            <person name="Gomez Garrido J."/>
        </authorList>
    </citation>
    <scope>NUCLEOTIDE SEQUENCE</scope>
</reference>
<dbReference type="InterPro" id="IPR005162">
    <property type="entry name" value="Retrotrans_gag_dom"/>
</dbReference>
<evidence type="ECO:0000313" key="2">
    <source>
        <dbReference type="EMBL" id="CAG6689447.1"/>
    </source>
</evidence>